<dbReference type="PROSITE" id="PS50112">
    <property type="entry name" value="PAS"/>
    <property type="match status" value="2"/>
</dbReference>
<dbReference type="PROSITE" id="PS00675">
    <property type="entry name" value="SIGMA54_INTERACT_1"/>
    <property type="match status" value="1"/>
</dbReference>
<dbReference type="InterPro" id="IPR035965">
    <property type="entry name" value="PAS-like_dom_sf"/>
</dbReference>
<dbReference type="InterPro" id="IPR025943">
    <property type="entry name" value="Sigma_54_int_dom_ATP-bd_2"/>
</dbReference>
<dbReference type="PRINTS" id="PR01590">
    <property type="entry name" value="HTHFIS"/>
</dbReference>
<dbReference type="SUPFAM" id="SSF55785">
    <property type="entry name" value="PYP-like sensor domain (PAS domain)"/>
    <property type="match status" value="2"/>
</dbReference>
<dbReference type="Gene3D" id="3.40.50.300">
    <property type="entry name" value="P-loop containing nucleotide triphosphate hydrolases"/>
    <property type="match status" value="1"/>
</dbReference>
<feature type="domain" description="PAS" evidence="7">
    <location>
        <begin position="124"/>
        <end position="180"/>
    </location>
</feature>
<dbReference type="EMBL" id="LGTE01000002">
    <property type="protein sequence ID" value="KNZ70750.1"/>
    <property type="molecule type" value="Genomic_DNA"/>
</dbReference>
<dbReference type="PROSITE" id="PS00688">
    <property type="entry name" value="SIGMA54_INTERACT_3"/>
    <property type="match status" value="1"/>
</dbReference>
<dbReference type="GO" id="GO:0043565">
    <property type="term" value="F:sequence-specific DNA binding"/>
    <property type="evidence" value="ECO:0007669"/>
    <property type="project" value="InterPro"/>
</dbReference>
<dbReference type="InterPro" id="IPR025944">
    <property type="entry name" value="Sigma_54_int_dom_CS"/>
</dbReference>
<dbReference type="PANTHER" id="PTHR32071">
    <property type="entry name" value="TRANSCRIPTIONAL REGULATORY PROTEIN"/>
    <property type="match status" value="1"/>
</dbReference>
<evidence type="ECO:0000256" key="4">
    <source>
        <dbReference type="ARBA" id="ARBA00023125"/>
    </source>
</evidence>
<keyword evidence="4" id="KW-0238">DNA-binding</keyword>
<evidence type="ECO:0000259" key="7">
    <source>
        <dbReference type="PROSITE" id="PS50112"/>
    </source>
</evidence>
<dbReference type="AlphaFoldDB" id="A0A0L6W5E6"/>
<organism evidence="8 9">
    <name type="scientific">Thermincola ferriacetica</name>
    <dbReference type="NCBI Taxonomy" id="281456"/>
    <lineage>
        <taxon>Bacteria</taxon>
        <taxon>Bacillati</taxon>
        <taxon>Bacillota</taxon>
        <taxon>Clostridia</taxon>
        <taxon>Eubacteriales</taxon>
        <taxon>Thermincolaceae</taxon>
        <taxon>Thermincola</taxon>
    </lineage>
</organism>
<dbReference type="PROSITE" id="PS50045">
    <property type="entry name" value="SIGMA54_INTERACT_4"/>
    <property type="match status" value="1"/>
</dbReference>
<dbReference type="Gene3D" id="1.10.8.60">
    <property type="match status" value="1"/>
</dbReference>
<dbReference type="InterPro" id="IPR002197">
    <property type="entry name" value="HTH_Fis"/>
</dbReference>
<dbReference type="InterPro" id="IPR027417">
    <property type="entry name" value="P-loop_NTPase"/>
</dbReference>
<dbReference type="InterPro" id="IPR003593">
    <property type="entry name" value="AAA+_ATPase"/>
</dbReference>
<keyword evidence="2" id="KW-0067">ATP-binding</keyword>
<dbReference type="InterPro" id="IPR009057">
    <property type="entry name" value="Homeodomain-like_sf"/>
</dbReference>
<evidence type="ECO:0000256" key="5">
    <source>
        <dbReference type="ARBA" id="ARBA00023163"/>
    </source>
</evidence>
<dbReference type="NCBIfam" id="TIGR00229">
    <property type="entry name" value="sensory_box"/>
    <property type="match status" value="2"/>
</dbReference>
<proteinExistence type="predicted"/>
<keyword evidence="1" id="KW-0547">Nucleotide-binding</keyword>
<dbReference type="Gene3D" id="3.30.450.20">
    <property type="entry name" value="PAS domain"/>
    <property type="match status" value="2"/>
</dbReference>
<evidence type="ECO:0000256" key="2">
    <source>
        <dbReference type="ARBA" id="ARBA00022840"/>
    </source>
</evidence>
<dbReference type="InterPro" id="IPR000014">
    <property type="entry name" value="PAS"/>
</dbReference>
<keyword evidence="3" id="KW-0805">Transcription regulation</keyword>
<dbReference type="SMART" id="SM00382">
    <property type="entry name" value="AAA"/>
    <property type="match status" value="1"/>
</dbReference>
<name>A0A0L6W5E6_9FIRM</name>
<keyword evidence="5" id="KW-0804">Transcription</keyword>
<dbReference type="FunFam" id="3.40.50.300:FF:000006">
    <property type="entry name" value="DNA-binding transcriptional regulator NtrC"/>
    <property type="match status" value="1"/>
</dbReference>
<dbReference type="Gene3D" id="1.10.10.60">
    <property type="entry name" value="Homeodomain-like"/>
    <property type="match status" value="1"/>
</dbReference>
<dbReference type="CDD" id="cd00130">
    <property type="entry name" value="PAS"/>
    <property type="match status" value="2"/>
</dbReference>
<evidence type="ECO:0000256" key="1">
    <source>
        <dbReference type="ARBA" id="ARBA00022741"/>
    </source>
</evidence>
<reference evidence="9" key="1">
    <citation type="submission" date="2015-07" db="EMBL/GenBank/DDBJ databases">
        <title>Complete Genome of Thermincola ferriacetica strain Z-0001T.</title>
        <authorList>
            <person name="Lusk B."/>
            <person name="Badalamenti J.P."/>
            <person name="Parameswaran P."/>
            <person name="Bond D.R."/>
            <person name="Torres C.I."/>
        </authorList>
    </citation>
    <scope>NUCLEOTIDE SEQUENCE [LARGE SCALE GENOMIC DNA]</scope>
    <source>
        <strain evidence="9">Z-0001</strain>
    </source>
</reference>
<dbReference type="InterPro" id="IPR013767">
    <property type="entry name" value="PAS_fold"/>
</dbReference>
<dbReference type="PANTHER" id="PTHR32071:SF121">
    <property type="entry name" value="SIGMA L-DEPENDENT TRANSCRIPTIONAL REGULATOR YQIR-RELATED"/>
    <property type="match status" value="1"/>
</dbReference>
<dbReference type="GO" id="GO:0005524">
    <property type="term" value="F:ATP binding"/>
    <property type="evidence" value="ECO:0007669"/>
    <property type="project" value="UniProtKB-KW"/>
</dbReference>
<evidence type="ECO:0000313" key="8">
    <source>
        <dbReference type="EMBL" id="KNZ70750.1"/>
    </source>
</evidence>
<gene>
    <name evidence="8" type="ORF">Tfer_0429</name>
</gene>
<protein>
    <submittedName>
        <fullName evidence="8">PAS modulated Fis family sigma-54-specific transcriptional regulator</fullName>
    </submittedName>
</protein>
<dbReference type="InterPro" id="IPR002078">
    <property type="entry name" value="Sigma_54_int"/>
</dbReference>
<evidence type="ECO:0000259" key="6">
    <source>
        <dbReference type="PROSITE" id="PS50045"/>
    </source>
</evidence>
<dbReference type="Pfam" id="PF00158">
    <property type="entry name" value="Sigma54_activat"/>
    <property type="match status" value="1"/>
</dbReference>
<dbReference type="Pfam" id="PF00989">
    <property type="entry name" value="PAS"/>
    <property type="match status" value="2"/>
</dbReference>
<sequence>MGQDISRAEMEVIMNVTHDAMIGIGLDGKINIFNRAAEKITGFKAEEVIGKNIKEVIPTTKLFEVMRTGCAELNQSQLLGNTKIITNRVPVRDENGIIIGAVAVFRDVTEITALSEQITDVMEMRSLLEAIINSTQDAISVCDENGLNILVNPAYTRITGLKPEEVLHKPATIDIAEGESVHMQVLKTRKAVRGVPMKVGRFRREVVVNVAPILIGDKLKGSVGIIHDISEIKRLSDELDKVKSLIRRMTAKYTFDDIIGSCELMASAIDQAKRAAETPATVLLRGESGTGKELFAHAIHNASVRRRGPFVRVNCAAIAEPILESELFGYVEGAFTGAVKSGKKGYFEEADGGTIFLDEIGEVNPSVQAKLLRVLQEKEIVRVGGTKPVPVDVRVIAATNANLEQRVSEGTFREDLYYRLNVVPIFVPPLRARKEDIPLLIDHLCRKYSLEYGRKVAEITPEALDVLMHYDWPGNVRELENIISRTIINMKYNETTILPHHVPALGRAAGPQWQAQKAEQSIPVPALDGSLEEVLAAVEKKVLQQALATAGGNKTKAARMLGISNRSLYYKLERHGISMK</sequence>
<dbReference type="InterPro" id="IPR058031">
    <property type="entry name" value="AAA_lid_NorR"/>
</dbReference>
<dbReference type="InterPro" id="IPR025662">
    <property type="entry name" value="Sigma_54_int_dom_ATP-bd_1"/>
</dbReference>
<dbReference type="Proteomes" id="UP000037175">
    <property type="component" value="Unassembled WGS sequence"/>
</dbReference>
<feature type="domain" description="PAS" evidence="7">
    <location>
        <begin position="6"/>
        <end position="57"/>
    </location>
</feature>
<comment type="caution">
    <text evidence="8">The sequence shown here is derived from an EMBL/GenBank/DDBJ whole genome shotgun (WGS) entry which is preliminary data.</text>
</comment>
<dbReference type="CDD" id="cd00009">
    <property type="entry name" value="AAA"/>
    <property type="match status" value="1"/>
</dbReference>
<dbReference type="Pfam" id="PF02954">
    <property type="entry name" value="HTH_8"/>
    <property type="match status" value="1"/>
</dbReference>
<dbReference type="PATRIC" id="fig|281456.6.peg.455"/>
<evidence type="ECO:0000313" key="9">
    <source>
        <dbReference type="Proteomes" id="UP000037175"/>
    </source>
</evidence>
<dbReference type="PROSITE" id="PS00676">
    <property type="entry name" value="SIGMA54_INTERACT_2"/>
    <property type="match status" value="1"/>
</dbReference>
<dbReference type="SUPFAM" id="SSF46689">
    <property type="entry name" value="Homeodomain-like"/>
    <property type="match status" value="1"/>
</dbReference>
<dbReference type="SMART" id="SM00091">
    <property type="entry name" value="PAS"/>
    <property type="match status" value="2"/>
</dbReference>
<dbReference type="SUPFAM" id="SSF52540">
    <property type="entry name" value="P-loop containing nucleoside triphosphate hydrolases"/>
    <property type="match status" value="1"/>
</dbReference>
<dbReference type="GO" id="GO:0006355">
    <property type="term" value="P:regulation of DNA-templated transcription"/>
    <property type="evidence" value="ECO:0007669"/>
    <property type="project" value="InterPro"/>
</dbReference>
<feature type="domain" description="Sigma-54 factor interaction" evidence="6">
    <location>
        <begin position="258"/>
        <end position="488"/>
    </location>
</feature>
<accession>A0A0L6W5E6</accession>
<dbReference type="RefSeq" id="WP_052216668.1">
    <property type="nucleotide sequence ID" value="NZ_LGTE01000002.1"/>
</dbReference>
<dbReference type="Pfam" id="PF25601">
    <property type="entry name" value="AAA_lid_14"/>
    <property type="match status" value="1"/>
</dbReference>
<evidence type="ECO:0000256" key="3">
    <source>
        <dbReference type="ARBA" id="ARBA00023015"/>
    </source>
</evidence>
<keyword evidence="9" id="KW-1185">Reference proteome</keyword>